<dbReference type="EMBL" id="LR215036">
    <property type="protein sequence ID" value="VEU74650.1"/>
    <property type="molecule type" value="Genomic_DNA"/>
</dbReference>
<proteinExistence type="inferred from homology"/>
<evidence type="ECO:0000256" key="3">
    <source>
        <dbReference type="RuleBase" id="RU003939"/>
    </source>
</evidence>
<reference evidence="4 5" key="1">
    <citation type="submission" date="2019-01" db="EMBL/GenBank/DDBJ databases">
        <authorList>
            <consortium name="Pathogen Informatics"/>
        </authorList>
    </citation>
    <scope>NUCLEOTIDE SEQUENCE [LARGE SCALE GENOMIC DNA]</scope>
    <source>
        <strain evidence="4 5">NCTC10181</strain>
    </source>
</reference>
<dbReference type="InterPro" id="IPR000119">
    <property type="entry name" value="Hist_DNA-bd"/>
</dbReference>
<dbReference type="GO" id="GO:0030527">
    <property type="term" value="F:structural constituent of chromatin"/>
    <property type="evidence" value="ECO:0007669"/>
    <property type="project" value="InterPro"/>
</dbReference>
<name>A0A449B226_9BACT</name>
<dbReference type="Pfam" id="PF00216">
    <property type="entry name" value="Bac_DNA_binding"/>
    <property type="match status" value="1"/>
</dbReference>
<keyword evidence="2" id="KW-0238">DNA-binding</keyword>
<dbReference type="SUPFAM" id="SSF47729">
    <property type="entry name" value="IHF-like DNA-binding proteins"/>
    <property type="match status" value="1"/>
</dbReference>
<protein>
    <submittedName>
        <fullName evidence="4">DNA binding histone like protein HU</fullName>
    </submittedName>
</protein>
<evidence type="ECO:0000313" key="4">
    <source>
        <dbReference type="EMBL" id="VEU74650.1"/>
    </source>
</evidence>
<gene>
    <name evidence="4" type="primary">hup</name>
    <name evidence="4" type="ORF">NCTC10181_00507</name>
</gene>
<evidence type="ECO:0000256" key="1">
    <source>
        <dbReference type="ARBA" id="ARBA00023067"/>
    </source>
</evidence>
<dbReference type="Proteomes" id="UP000290985">
    <property type="component" value="Chromosome"/>
</dbReference>
<accession>A0A449B226</accession>
<dbReference type="PANTHER" id="PTHR33175:SF3">
    <property type="entry name" value="DNA-BINDING PROTEIN HU-BETA"/>
    <property type="match status" value="1"/>
</dbReference>
<keyword evidence="5" id="KW-1185">Reference proteome</keyword>
<sequence>MTKKEFIAAVAEKIEVAPKEVDRVFDAMVFVLKEQLITEDKIQLSQLGIFSTAIKRPRKIYNKFSKDEKEGEVKFVDIPQRRVIKYKPSKYLRELIDFN</sequence>
<dbReference type="CDD" id="cd00591">
    <property type="entry name" value="HU_IHF"/>
    <property type="match status" value="1"/>
</dbReference>
<keyword evidence="1" id="KW-0226">DNA condensation</keyword>
<evidence type="ECO:0000256" key="2">
    <source>
        <dbReference type="ARBA" id="ARBA00023125"/>
    </source>
</evidence>
<organism evidence="4 5">
    <name type="scientific">Mycoplasmopsis citelli</name>
    <dbReference type="NCBI Taxonomy" id="171281"/>
    <lineage>
        <taxon>Bacteria</taxon>
        <taxon>Bacillati</taxon>
        <taxon>Mycoplasmatota</taxon>
        <taxon>Mycoplasmoidales</taxon>
        <taxon>Metamycoplasmataceae</taxon>
        <taxon>Mycoplasmopsis</taxon>
    </lineage>
</organism>
<dbReference type="GO" id="GO:0003677">
    <property type="term" value="F:DNA binding"/>
    <property type="evidence" value="ECO:0007669"/>
    <property type="project" value="UniProtKB-KW"/>
</dbReference>
<dbReference type="AlphaFoldDB" id="A0A449B226"/>
<dbReference type="InterPro" id="IPR010992">
    <property type="entry name" value="IHF-like_DNA-bd_dom_sf"/>
</dbReference>
<dbReference type="Gene3D" id="4.10.520.10">
    <property type="entry name" value="IHF-like DNA-binding proteins"/>
    <property type="match status" value="1"/>
</dbReference>
<dbReference type="PANTHER" id="PTHR33175">
    <property type="entry name" value="DNA-BINDING PROTEIN HU"/>
    <property type="match status" value="1"/>
</dbReference>
<dbReference type="KEGG" id="mcit:NCTC10181_00507"/>
<dbReference type="GO" id="GO:0030261">
    <property type="term" value="P:chromosome condensation"/>
    <property type="evidence" value="ECO:0007669"/>
    <property type="project" value="UniProtKB-KW"/>
</dbReference>
<dbReference type="OrthoDB" id="399230at2"/>
<evidence type="ECO:0000313" key="5">
    <source>
        <dbReference type="Proteomes" id="UP000290985"/>
    </source>
</evidence>
<comment type="similarity">
    <text evidence="3">Belongs to the bacterial histone-like protein family.</text>
</comment>
<dbReference type="SMART" id="SM00411">
    <property type="entry name" value="BHL"/>
    <property type="match status" value="1"/>
</dbReference>
<dbReference type="RefSeq" id="WP_129725458.1">
    <property type="nucleotide sequence ID" value="NZ_CP101807.1"/>
</dbReference>